<dbReference type="Pfam" id="PF18151">
    <property type="entry name" value="DUF5601"/>
    <property type="match status" value="1"/>
</dbReference>
<keyword evidence="6" id="KW-1185">Reference proteome</keyword>
<feature type="domain" description="CUE" evidence="3">
    <location>
        <begin position="594"/>
        <end position="636"/>
    </location>
</feature>
<evidence type="ECO:0000313" key="6">
    <source>
        <dbReference type="Proteomes" id="UP000019384"/>
    </source>
</evidence>
<dbReference type="Gene3D" id="1.10.8.10">
    <property type="entry name" value="DNA helicase RuvA subunit, C-terminal domain"/>
    <property type="match status" value="1"/>
</dbReference>
<dbReference type="InterPro" id="IPR003892">
    <property type="entry name" value="CUE"/>
</dbReference>
<dbReference type="SMART" id="SM00167">
    <property type="entry name" value="VPS9"/>
    <property type="match status" value="1"/>
</dbReference>
<evidence type="ECO:0008006" key="7">
    <source>
        <dbReference type="Google" id="ProtNLM"/>
    </source>
</evidence>
<feature type="compositionally biased region" description="Polar residues" evidence="2">
    <location>
        <begin position="30"/>
        <end position="49"/>
    </location>
</feature>
<dbReference type="PANTHER" id="PTHR23101:SF25">
    <property type="entry name" value="GTPASE-ACTIVATING PROTEIN AND VPS9 DOMAIN-CONTAINING PROTEIN 1"/>
    <property type="match status" value="1"/>
</dbReference>
<dbReference type="RefSeq" id="XP_022460639.1">
    <property type="nucleotide sequence ID" value="XM_022601388.1"/>
</dbReference>
<dbReference type="HOGENOM" id="CLU_007625_3_3_1"/>
<reference evidence="5" key="2">
    <citation type="submission" date="2014-02" db="EMBL/GenBank/DDBJ databases">
        <title>Complete DNA sequence of /Kuraishia capsulata/ illustrates novel genomic features among budding yeasts (/Saccharomycotina/).</title>
        <authorList>
            <person name="Morales L."/>
            <person name="Noel B."/>
            <person name="Porcel B."/>
            <person name="Marcet-Houben M."/>
            <person name="Hullo M-F."/>
            <person name="Sacerdot C."/>
            <person name="Tekaia F."/>
            <person name="Leh-Louis V."/>
            <person name="Despons L."/>
            <person name="Khanna V."/>
            <person name="Aury J-M."/>
            <person name="Barbe V."/>
            <person name="Couloux A."/>
            <person name="Labadie K."/>
            <person name="Pelletier E."/>
            <person name="Souciet J-L."/>
            <person name="Boekhout T."/>
            <person name="Gabaldon T."/>
            <person name="Wincker P."/>
            <person name="Dujon B."/>
        </authorList>
    </citation>
    <scope>NUCLEOTIDE SEQUENCE</scope>
    <source>
        <strain evidence="5">CBS 1993</strain>
    </source>
</reference>
<feature type="region of interest" description="Disordered" evidence="2">
    <location>
        <begin position="498"/>
        <end position="518"/>
    </location>
</feature>
<dbReference type="InterPro" id="IPR037191">
    <property type="entry name" value="VPS9_dom_sf"/>
</dbReference>
<dbReference type="GO" id="GO:0031267">
    <property type="term" value="F:small GTPase binding"/>
    <property type="evidence" value="ECO:0007669"/>
    <property type="project" value="TreeGrafter"/>
</dbReference>
<dbReference type="InterPro" id="IPR003123">
    <property type="entry name" value="VPS9"/>
</dbReference>
<dbReference type="PANTHER" id="PTHR23101">
    <property type="entry name" value="RAB GDP/GTP EXCHANGE FACTOR"/>
    <property type="match status" value="1"/>
</dbReference>
<evidence type="ECO:0000256" key="1">
    <source>
        <dbReference type="ARBA" id="ARBA00022786"/>
    </source>
</evidence>
<sequence length="636" mass="71202">MSFNQKFNRGQGSGPLKIPSFVPKSAPQAAVSTDNAEAAYSLSSANERAQLSPPKEDFNTAKPAQEDISESPTRSSVPTLRSLLGESESDDRTFAALFETKEAPVEISATAYDNEPLLDEDDVSSEDESSAVPESSEMNARGSGQSYEEPLDEKRGVLMSTEGTSVSITTENAENNELDGESNVQVNEEIKGVIDTPKDKPVPALTAQTSQVQAHTQAQSQAQTGKPPPFDFQKFLKQFKTKECEPLHKYLKSFLYQFGQKNWTVEDQAKLIRDFQHFIFDKLLTYPPFSEMTSQEELDNCKEGLEKLVTSRLYNLVFPPAVPIRKLTDSHREELTKDRVVAQNMRLYGWIEPRHLDIPIQLSAESSFFKLASTELIKINNYRSPRDKTICILNCCKVIFGLIRQQQKQHHIEENADSFVPLLIYVILQSMPSHLPSNLSYIERFRNEEFLVGETSYYVSSLQVACNFIATVNKSLLTIEDSEFDPKFAQAKLDLEKEKKERREARRKQHEKTVSPIPKKIADLLGTSTVAGSSGGEAPSQVLKNSAEMLQQSLSNLFSASPSPEPSSPAEQDLMNVKQLSIDENREAERRRAELSGNVELLQQMFPGLDKEIIEDIIQAKQGNIGEAVDTCLELM</sequence>
<feature type="region of interest" description="Disordered" evidence="2">
    <location>
        <begin position="1"/>
        <end position="153"/>
    </location>
</feature>
<keyword evidence="1" id="KW-0833">Ubl conjugation pathway</keyword>
<dbReference type="GO" id="GO:0030139">
    <property type="term" value="C:endocytic vesicle"/>
    <property type="evidence" value="ECO:0007669"/>
    <property type="project" value="TreeGrafter"/>
</dbReference>
<feature type="domain" description="VPS9" evidence="4">
    <location>
        <begin position="335"/>
        <end position="478"/>
    </location>
</feature>
<protein>
    <recommendedName>
        <fullName evidence="7">VPS9 domain-containing protein</fullName>
    </recommendedName>
</protein>
<gene>
    <name evidence="5" type="ORF">KUCA_T00004633001</name>
</gene>
<organism evidence="5 6">
    <name type="scientific">Kuraishia capsulata CBS 1993</name>
    <dbReference type="NCBI Taxonomy" id="1382522"/>
    <lineage>
        <taxon>Eukaryota</taxon>
        <taxon>Fungi</taxon>
        <taxon>Dikarya</taxon>
        <taxon>Ascomycota</taxon>
        <taxon>Saccharomycotina</taxon>
        <taxon>Pichiomycetes</taxon>
        <taxon>Pichiales</taxon>
        <taxon>Pichiaceae</taxon>
        <taxon>Kuraishia</taxon>
    </lineage>
</organism>
<evidence type="ECO:0000313" key="5">
    <source>
        <dbReference type="EMBL" id="CDK28649.1"/>
    </source>
</evidence>
<name>W6MPK9_9ASCO</name>
<evidence type="ECO:0000256" key="2">
    <source>
        <dbReference type="SAM" id="MobiDB-lite"/>
    </source>
</evidence>
<dbReference type="PROSITE" id="PS51205">
    <property type="entry name" value="VPS9"/>
    <property type="match status" value="1"/>
</dbReference>
<dbReference type="AlphaFoldDB" id="W6MPK9"/>
<dbReference type="Pfam" id="PF02845">
    <property type="entry name" value="CUE"/>
    <property type="match status" value="1"/>
</dbReference>
<dbReference type="GO" id="GO:0005085">
    <property type="term" value="F:guanyl-nucleotide exchange factor activity"/>
    <property type="evidence" value="ECO:0007669"/>
    <property type="project" value="InterPro"/>
</dbReference>
<dbReference type="InterPro" id="IPR041545">
    <property type="entry name" value="DUF5601"/>
</dbReference>
<dbReference type="EMBL" id="HG793129">
    <property type="protein sequence ID" value="CDK28649.1"/>
    <property type="molecule type" value="Genomic_DNA"/>
</dbReference>
<dbReference type="CDD" id="cd14369">
    <property type="entry name" value="CUE_VPS9_like"/>
    <property type="match status" value="1"/>
</dbReference>
<evidence type="ECO:0000259" key="3">
    <source>
        <dbReference type="PROSITE" id="PS51140"/>
    </source>
</evidence>
<dbReference type="InterPro" id="IPR009060">
    <property type="entry name" value="UBA-like_sf"/>
</dbReference>
<feature type="compositionally biased region" description="Polar residues" evidence="2">
    <location>
        <begin position="1"/>
        <end position="10"/>
    </location>
</feature>
<dbReference type="GO" id="GO:0016192">
    <property type="term" value="P:vesicle-mediated transport"/>
    <property type="evidence" value="ECO:0007669"/>
    <property type="project" value="InterPro"/>
</dbReference>
<evidence type="ECO:0000259" key="4">
    <source>
        <dbReference type="PROSITE" id="PS51205"/>
    </source>
</evidence>
<dbReference type="STRING" id="1382522.W6MPK9"/>
<dbReference type="SMART" id="SM00546">
    <property type="entry name" value="CUE"/>
    <property type="match status" value="1"/>
</dbReference>
<dbReference type="InterPro" id="IPR045046">
    <property type="entry name" value="Vps9-like"/>
</dbReference>
<reference evidence="5" key="1">
    <citation type="submission" date="2013-12" db="EMBL/GenBank/DDBJ databases">
        <authorList>
            <person name="Genoscope - CEA"/>
        </authorList>
    </citation>
    <scope>NUCLEOTIDE SEQUENCE</scope>
    <source>
        <strain evidence="5">CBS 1993</strain>
    </source>
</reference>
<dbReference type="Pfam" id="PF02204">
    <property type="entry name" value="VPS9"/>
    <property type="match status" value="1"/>
</dbReference>
<feature type="compositionally biased region" description="Acidic residues" evidence="2">
    <location>
        <begin position="116"/>
        <end position="129"/>
    </location>
</feature>
<dbReference type="Proteomes" id="UP000019384">
    <property type="component" value="Unassembled WGS sequence"/>
</dbReference>
<accession>W6MPK9</accession>
<dbReference type="Gene3D" id="1.10.246.120">
    <property type="match status" value="1"/>
</dbReference>
<dbReference type="GO" id="GO:0043130">
    <property type="term" value="F:ubiquitin binding"/>
    <property type="evidence" value="ECO:0007669"/>
    <property type="project" value="InterPro"/>
</dbReference>
<proteinExistence type="predicted"/>
<dbReference type="InterPro" id="IPR041804">
    <property type="entry name" value="Vps9_CUE"/>
</dbReference>
<dbReference type="SUPFAM" id="SSF109993">
    <property type="entry name" value="VPS9 domain"/>
    <property type="match status" value="1"/>
</dbReference>
<dbReference type="Gene3D" id="1.20.1050.80">
    <property type="entry name" value="VPS9 domain"/>
    <property type="match status" value="1"/>
</dbReference>
<dbReference type="SUPFAM" id="SSF46934">
    <property type="entry name" value="UBA-like"/>
    <property type="match status" value="1"/>
</dbReference>
<dbReference type="GeneID" id="34522027"/>
<dbReference type="PROSITE" id="PS51140">
    <property type="entry name" value="CUE"/>
    <property type="match status" value="1"/>
</dbReference>
<dbReference type="OrthoDB" id="300289at2759"/>
<dbReference type="GO" id="GO:0005829">
    <property type="term" value="C:cytosol"/>
    <property type="evidence" value="ECO:0007669"/>
    <property type="project" value="TreeGrafter"/>
</dbReference>
<feature type="compositionally biased region" description="Polar residues" evidence="2">
    <location>
        <begin position="70"/>
        <end position="79"/>
    </location>
</feature>